<evidence type="ECO:0008006" key="4">
    <source>
        <dbReference type="Google" id="ProtNLM"/>
    </source>
</evidence>
<accession>A0A2W6NFI9</accession>
<protein>
    <recommendedName>
        <fullName evidence="4">Phage-Barnase-EndoU-ColicinE5/D-RelE like nuclease 3 domain-containing protein</fullName>
    </recommendedName>
</protein>
<evidence type="ECO:0000313" key="3">
    <source>
        <dbReference type="Proteomes" id="UP000249746"/>
    </source>
</evidence>
<proteinExistence type="predicted"/>
<comment type="caution">
    <text evidence="2">The sequence shown here is derived from an EMBL/GenBank/DDBJ whole genome shotgun (WGS) entry which is preliminary data.</text>
</comment>
<evidence type="ECO:0000313" key="2">
    <source>
        <dbReference type="EMBL" id="PZT47720.1"/>
    </source>
</evidence>
<reference evidence="2 3" key="1">
    <citation type="submission" date="2017-03" db="EMBL/GenBank/DDBJ databases">
        <title>Genomic and clinical evidence uncovers the enterohepatic species Helicobacter valdiviensis as a potential human intestinal pathogen.</title>
        <authorList>
            <person name="Fresia P."/>
            <person name="Jara R."/>
            <person name="Sierra R."/>
            <person name="Ferres I."/>
            <person name="Greif G."/>
            <person name="Iraola G."/>
            <person name="Collado L."/>
        </authorList>
    </citation>
    <scope>NUCLEOTIDE SEQUENCE [LARGE SCALE GENOMIC DNA]</scope>
    <source>
        <strain evidence="2 3">WBE14</strain>
    </source>
</reference>
<dbReference type="AlphaFoldDB" id="A0A2W6NFI9"/>
<dbReference type="EMBL" id="NBIU01000023">
    <property type="protein sequence ID" value="PZT47720.1"/>
    <property type="molecule type" value="Genomic_DNA"/>
</dbReference>
<sequence length="210" mass="24267">MDLKQSKELENAFLFKDKINENALKKQAKELPKALKEIDFIRSANKDSKGYFIDTPIGRVDFKNILKTYRHLYENTYMQDRRELSGAFMETLKNPLFVVRQKYPLNSTALTQAKHSQITPSPSSHKKNTKSSNGEVKTKGIIQDSYVFYKPFVSANGIYHLASFAISKNGELLHKTFYDIKTISKLKKLIKGNDEDLLYFKNEKVDIETK</sequence>
<name>A0A2W6NFI9_9HELI</name>
<evidence type="ECO:0000256" key="1">
    <source>
        <dbReference type="SAM" id="MobiDB-lite"/>
    </source>
</evidence>
<dbReference type="OrthoDB" id="5363768at2"/>
<feature type="region of interest" description="Disordered" evidence="1">
    <location>
        <begin position="111"/>
        <end position="135"/>
    </location>
</feature>
<dbReference type="Proteomes" id="UP000249746">
    <property type="component" value="Unassembled WGS sequence"/>
</dbReference>
<feature type="compositionally biased region" description="Polar residues" evidence="1">
    <location>
        <begin position="111"/>
        <end position="123"/>
    </location>
</feature>
<dbReference type="RefSeq" id="WP_111230210.1">
    <property type="nucleotide sequence ID" value="NZ_NBIU01000023.1"/>
</dbReference>
<organism evidence="2 3">
    <name type="scientific">Helicobacter valdiviensis</name>
    <dbReference type="NCBI Taxonomy" id="1458358"/>
    <lineage>
        <taxon>Bacteria</taxon>
        <taxon>Pseudomonadati</taxon>
        <taxon>Campylobacterota</taxon>
        <taxon>Epsilonproteobacteria</taxon>
        <taxon>Campylobacterales</taxon>
        <taxon>Helicobacteraceae</taxon>
        <taxon>Helicobacter</taxon>
    </lineage>
</organism>
<keyword evidence="3" id="KW-1185">Reference proteome</keyword>
<gene>
    <name evidence="2" type="ORF">B6S12_07615</name>
</gene>